<dbReference type="Pfam" id="PF02065">
    <property type="entry name" value="Melibiase"/>
    <property type="match status" value="1"/>
</dbReference>
<keyword evidence="1" id="KW-0378">Hydrolase</keyword>
<evidence type="ECO:0000313" key="5">
    <source>
        <dbReference type="Proteomes" id="UP000259030"/>
    </source>
</evidence>
<geneLocation type="plasmid" evidence="5">
    <name>pdfi1</name>
</geneLocation>
<dbReference type="PANTHER" id="PTHR43053">
    <property type="entry name" value="GLYCOSIDASE FAMILY 31"/>
    <property type="match status" value="1"/>
</dbReference>
<accession>A0A221T0A3</accession>
<dbReference type="PANTHER" id="PTHR43053:SF3">
    <property type="entry name" value="ALPHA-GALACTOSIDASE C-RELATED"/>
    <property type="match status" value="1"/>
</dbReference>
<dbReference type="InterPro" id="IPR050985">
    <property type="entry name" value="Alpha-glycosidase_related"/>
</dbReference>
<keyword evidence="2" id="KW-0326">Glycosidase</keyword>
<dbReference type="InterPro" id="IPR017853">
    <property type="entry name" value="GH"/>
</dbReference>
<evidence type="ECO:0000256" key="2">
    <source>
        <dbReference type="ARBA" id="ARBA00023295"/>
    </source>
</evidence>
<evidence type="ECO:0000256" key="1">
    <source>
        <dbReference type="ARBA" id="ARBA00022801"/>
    </source>
</evidence>
<dbReference type="CDD" id="cd14791">
    <property type="entry name" value="GH36"/>
    <property type="match status" value="1"/>
</dbReference>
<dbReference type="GO" id="GO:0004557">
    <property type="term" value="F:alpha-galactosidase activity"/>
    <property type="evidence" value="ECO:0007669"/>
    <property type="project" value="InterPro"/>
</dbReference>
<dbReference type="STRING" id="317577.GCA_000419625_02823"/>
<dbReference type="RefSeq" id="WP_081425914.1">
    <property type="nucleotide sequence ID" value="NZ_CP021082.1"/>
</dbReference>
<protein>
    <submittedName>
        <fullName evidence="4">Alpha-galactosidase</fullName>
    </submittedName>
</protein>
<gene>
    <name evidence="4" type="ORF">DFI_14200</name>
</gene>
<evidence type="ECO:0000313" key="4">
    <source>
        <dbReference type="EMBL" id="ASN82338.1"/>
    </source>
</evidence>
<name>A0A221T0A3_9DEIO</name>
<dbReference type="Gene3D" id="3.20.20.70">
    <property type="entry name" value="Aldolase class I"/>
    <property type="match status" value="1"/>
</dbReference>
<dbReference type="InterPro" id="IPR013785">
    <property type="entry name" value="Aldolase_TIM"/>
</dbReference>
<dbReference type="SUPFAM" id="SSF51445">
    <property type="entry name" value="(Trans)glycosidases"/>
    <property type="match status" value="1"/>
</dbReference>
<dbReference type="GO" id="GO:0016052">
    <property type="term" value="P:carbohydrate catabolic process"/>
    <property type="evidence" value="ECO:0007669"/>
    <property type="project" value="InterPro"/>
</dbReference>
<dbReference type="KEGG" id="dfc:DFI_14200"/>
<organism evidence="4 5">
    <name type="scientific">Deinococcus ficus</name>
    <dbReference type="NCBI Taxonomy" id="317577"/>
    <lineage>
        <taxon>Bacteria</taxon>
        <taxon>Thermotogati</taxon>
        <taxon>Deinococcota</taxon>
        <taxon>Deinococci</taxon>
        <taxon>Deinococcales</taxon>
        <taxon>Deinococcaceae</taxon>
        <taxon>Deinococcus</taxon>
    </lineage>
</organism>
<proteinExistence type="predicted"/>
<sequence length="514" mass="56600">MTSPHTWTLPVHPSAVQVLTNGYQSWSEAELRPLTDLQARAAYQWMLDQGQDPAFAPTGEAGVWRSHTLIALIREDGSGWVGCLMNARRTFAHWEARADGNHVTLTCTLEGPAAPVTLEDTADVLGTLEALSARLARNMAARTPPPLRVWCSWYSYYRSVTMADMLDNARQARDAGLPFDVFQLDDGFQADLGDWFEPSAGFGGHARDLPGALQALGFRAGLWLAPFLVGPRSRLRAEHPEWLLQAEDGTPMLLGDNWGGPYHALDTTHPDALAWLRTLAATCREWGYDYLKVDFLYAAAHPGRRHDPAVSRAEAYRMGLQALRDGFGDDGFLLACGAPLAQSIGLVDAMRTGPDVAPLWDEETRRVRLGDAAGPSTRNALHTALSRWYQHTWYQPDPDVMIARREQSLLNDHERGALLGLLDVIGGLRASSDPIHLLDQAGLELLRRSLNISTPDRPRGLTRQWGGAVTHFTRGTFNLMDRRVGDHPPHSFTAGPEGHGQDTGQPAEPVLARS</sequence>
<dbReference type="InterPro" id="IPR002252">
    <property type="entry name" value="Glyco_hydro_36"/>
</dbReference>
<reference evidence="4 5" key="1">
    <citation type="submission" date="2017-05" db="EMBL/GenBank/DDBJ databases">
        <title>The complete genome sequence of Deinococcus ficus isolated from the rhizosphere of the Ficus religiosa L. in Taiwan.</title>
        <authorList>
            <person name="Wu K.-M."/>
            <person name="Liao T.-L."/>
            <person name="Liu Y.-M."/>
            <person name="Young C.-C."/>
            <person name="Tsai S.-F."/>
        </authorList>
    </citation>
    <scope>NUCLEOTIDE SEQUENCE [LARGE SCALE GENOMIC DNA]</scope>
    <source>
        <strain evidence="4 5">CC-FR2-10</strain>
        <plasmid evidence="5">pdfi1</plasmid>
    </source>
</reference>
<feature type="region of interest" description="Disordered" evidence="3">
    <location>
        <begin position="481"/>
        <end position="514"/>
    </location>
</feature>
<dbReference type="AlphaFoldDB" id="A0A221T0A3"/>
<keyword evidence="5" id="KW-1185">Reference proteome</keyword>
<dbReference type="EMBL" id="CP021082">
    <property type="protein sequence ID" value="ASN82338.1"/>
    <property type="molecule type" value="Genomic_DNA"/>
</dbReference>
<keyword evidence="4" id="KW-0614">Plasmid</keyword>
<dbReference type="Proteomes" id="UP000259030">
    <property type="component" value="Plasmid pDFI1"/>
</dbReference>
<evidence type="ECO:0000256" key="3">
    <source>
        <dbReference type="SAM" id="MobiDB-lite"/>
    </source>
</evidence>